<comment type="caution">
    <text evidence="1">The sequence shown here is derived from an EMBL/GenBank/DDBJ whole genome shotgun (WGS) entry which is preliminary data.</text>
</comment>
<sequence>MPSDAKKQRDKAKKDKEKAASKQRGGKKGGTNSEQNAVEDGLNDNKIEENGISQAEMDAVTDVLHRVELENAKARAVAGVLTSQERSINLKIDQLTITFHGREIVTDTTLEINMGRRYGLIGLNGSGKSSLMQAIFLREMPIPDHIDMFLVSREMAAVDLPALQAVINVDKERIALEKQAEELAAYADEESQTKLLDIYERLDEMDADKAEVKAAEILHGLGFTRQMMQKRCKDFSGGWRMRIALARALYLKPSLLLLDEPTNHLDLDACVWLESELSKYKRSLLIISHSQDFMNNVCTNVIHLFQKKLIYYTGNYDTFIKTRLELLENQAKRYKWEQEQIKHMKVVLF</sequence>
<proteinExistence type="predicted"/>
<protein>
    <submittedName>
        <fullName evidence="1">Uncharacterized protein</fullName>
    </submittedName>
</protein>
<dbReference type="Proteomes" id="UP001497535">
    <property type="component" value="Unassembled WGS sequence"/>
</dbReference>
<reference evidence="1" key="1">
    <citation type="submission" date="2023-11" db="EMBL/GenBank/DDBJ databases">
        <authorList>
            <person name="Poullet M."/>
        </authorList>
    </citation>
    <scope>NUCLEOTIDE SEQUENCE</scope>
    <source>
        <strain evidence="1">E1834</strain>
    </source>
</reference>
<accession>A0ACB1AWH9</accession>
<evidence type="ECO:0000313" key="1">
    <source>
        <dbReference type="EMBL" id="CAK5105920.1"/>
    </source>
</evidence>
<evidence type="ECO:0000313" key="2">
    <source>
        <dbReference type="Proteomes" id="UP001497535"/>
    </source>
</evidence>
<gene>
    <name evidence="1" type="ORF">MENTE1834_LOCUS43345</name>
</gene>
<organism evidence="1 2">
    <name type="scientific">Meloidogyne enterolobii</name>
    <name type="common">Root-knot nematode worm</name>
    <name type="synonym">Meloidogyne mayaguensis</name>
    <dbReference type="NCBI Taxonomy" id="390850"/>
    <lineage>
        <taxon>Eukaryota</taxon>
        <taxon>Metazoa</taxon>
        <taxon>Ecdysozoa</taxon>
        <taxon>Nematoda</taxon>
        <taxon>Chromadorea</taxon>
        <taxon>Rhabditida</taxon>
        <taxon>Tylenchina</taxon>
        <taxon>Tylenchomorpha</taxon>
        <taxon>Tylenchoidea</taxon>
        <taxon>Meloidogynidae</taxon>
        <taxon>Meloidogyninae</taxon>
        <taxon>Meloidogyne</taxon>
    </lineage>
</organism>
<keyword evidence="2" id="KW-1185">Reference proteome</keyword>
<name>A0ACB1AWH9_MELEN</name>
<dbReference type="EMBL" id="CAVMJV010000121">
    <property type="protein sequence ID" value="CAK5105920.1"/>
    <property type="molecule type" value="Genomic_DNA"/>
</dbReference>